<organism evidence="3 4">
    <name type="scientific">Mycena venus</name>
    <dbReference type="NCBI Taxonomy" id="2733690"/>
    <lineage>
        <taxon>Eukaryota</taxon>
        <taxon>Fungi</taxon>
        <taxon>Dikarya</taxon>
        <taxon>Basidiomycota</taxon>
        <taxon>Agaricomycotina</taxon>
        <taxon>Agaricomycetes</taxon>
        <taxon>Agaricomycetidae</taxon>
        <taxon>Agaricales</taxon>
        <taxon>Marasmiineae</taxon>
        <taxon>Mycenaceae</taxon>
        <taxon>Mycena</taxon>
    </lineage>
</organism>
<keyword evidence="1" id="KW-1133">Transmembrane helix</keyword>
<gene>
    <name evidence="3" type="ORF">MVEN_02505800</name>
</gene>
<name>A0A8H6WT15_9AGAR</name>
<dbReference type="InterPro" id="IPR019595">
    <property type="entry name" value="DUF2470"/>
</dbReference>
<dbReference type="Proteomes" id="UP000620124">
    <property type="component" value="Unassembled WGS sequence"/>
</dbReference>
<accession>A0A8H6WT15</accession>
<evidence type="ECO:0000256" key="1">
    <source>
        <dbReference type="SAM" id="Phobius"/>
    </source>
</evidence>
<dbReference type="PANTHER" id="PTHR37783">
    <property type="entry name" value="MEMBRANE PROTEIN, PUTATIVE (AFU_ORTHOLOGUE AFUA_1G04315)-RELATED"/>
    <property type="match status" value="1"/>
</dbReference>
<dbReference type="OrthoDB" id="5553410at2759"/>
<dbReference type="EMBL" id="JACAZI010000034">
    <property type="protein sequence ID" value="KAF7328771.1"/>
    <property type="molecule type" value="Genomic_DNA"/>
</dbReference>
<keyword evidence="1" id="KW-0812">Transmembrane</keyword>
<dbReference type="InterPro" id="IPR037119">
    <property type="entry name" value="Haem_oxidase_HugZ-like_sf"/>
</dbReference>
<sequence>MSSDPVAEKSGFLKMYMSSHPDTLVAYAKWYGKVAEPITSAEMSAIDTKSMTLTCALKDGSKKVVVVAIDPPLKGYDDVKPRLLEMKALSQEGLGMIKSPRITSFQFPKNGLYPALFLYTVIPYGAFAPSTGGSPLLLPAQFLRSYVSPTPFKFVWWITVVAHMLEGLYTLSLCWRHKAPFGVSVAYFITTFFIGGPTWMGLRKRIQNARIDSVMKVE</sequence>
<proteinExistence type="predicted"/>
<protein>
    <submittedName>
        <fullName evidence="3">DUF2470 domain-containing protein</fullName>
    </submittedName>
</protein>
<dbReference type="InterPro" id="IPR028110">
    <property type="entry name" value="TMEM254"/>
</dbReference>
<dbReference type="Gene3D" id="3.20.180.10">
    <property type="entry name" value="PNP-oxidase-like"/>
    <property type="match status" value="1"/>
</dbReference>
<dbReference type="PANTHER" id="PTHR37783:SF1">
    <property type="entry name" value="MEMBRANE PROTEIN, PUTATIVE (AFU_ORTHOLOGUE AFUA_1G04315)-RELATED"/>
    <property type="match status" value="1"/>
</dbReference>
<evidence type="ECO:0000313" key="3">
    <source>
        <dbReference type="EMBL" id="KAF7328771.1"/>
    </source>
</evidence>
<dbReference type="Pfam" id="PF10615">
    <property type="entry name" value="DUF2470"/>
    <property type="match status" value="1"/>
</dbReference>
<feature type="transmembrane region" description="Helical" evidence="1">
    <location>
        <begin position="181"/>
        <end position="202"/>
    </location>
</feature>
<feature type="transmembrane region" description="Helical" evidence="1">
    <location>
        <begin position="154"/>
        <end position="175"/>
    </location>
</feature>
<keyword evidence="4" id="KW-1185">Reference proteome</keyword>
<reference evidence="3" key="1">
    <citation type="submission" date="2020-05" db="EMBL/GenBank/DDBJ databases">
        <title>Mycena genomes resolve the evolution of fungal bioluminescence.</title>
        <authorList>
            <person name="Tsai I.J."/>
        </authorList>
    </citation>
    <scope>NUCLEOTIDE SEQUENCE</scope>
    <source>
        <strain evidence="3">CCC161011</strain>
    </source>
</reference>
<evidence type="ECO:0000313" key="4">
    <source>
        <dbReference type="Proteomes" id="UP000620124"/>
    </source>
</evidence>
<keyword evidence="1" id="KW-0472">Membrane</keyword>
<evidence type="ECO:0000259" key="2">
    <source>
        <dbReference type="Pfam" id="PF10615"/>
    </source>
</evidence>
<feature type="domain" description="DUF2470" evidence="2">
    <location>
        <begin position="15"/>
        <end position="86"/>
    </location>
</feature>
<comment type="caution">
    <text evidence="3">The sequence shown here is derived from an EMBL/GenBank/DDBJ whole genome shotgun (WGS) entry which is preliminary data.</text>
</comment>
<dbReference type="Pfam" id="PF14934">
    <property type="entry name" value="TMEM254"/>
    <property type="match status" value="1"/>
</dbReference>
<dbReference type="AlphaFoldDB" id="A0A8H6WT15"/>